<gene>
    <name evidence="13" type="ORF">EGM88_13240</name>
</gene>
<evidence type="ECO:0000256" key="6">
    <source>
        <dbReference type="ARBA" id="ARBA00023136"/>
    </source>
</evidence>
<dbReference type="Proteomes" id="UP000270856">
    <property type="component" value="Unassembled WGS sequence"/>
</dbReference>
<organism evidence="13 14">
    <name type="scientific">Aureibaculum marinum</name>
    <dbReference type="NCBI Taxonomy" id="2487930"/>
    <lineage>
        <taxon>Bacteria</taxon>
        <taxon>Pseudomonadati</taxon>
        <taxon>Bacteroidota</taxon>
        <taxon>Flavobacteriia</taxon>
        <taxon>Flavobacteriales</taxon>
        <taxon>Flavobacteriaceae</taxon>
        <taxon>Aureibaculum</taxon>
    </lineage>
</organism>
<dbReference type="Gene3D" id="2.170.130.10">
    <property type="entry name" value="TonB-dependent receptor, plug domain"/>
    <property type="match status" value="1"/>
</dbReference>
<evidence type="ECO:0000256" key="3">
    <source>
        <dbReference type="ARBA" id="ARBA00022452"/>
    </source>
</evidence>
<comment type="subcellular location">
    <subcellularLocation>
        <location evidence="1 8">Cell outer membrane</location>
        <topology evidence="1 8">Multi-pass membrane protein</topology>
    </subcellularLocation>
</comment>
<dbReference type="GO" id="GO:0044718">
    <property type="term" value="P:siderophore transmembrane transport"/>
    <property type="evidence" value="ECO:0007669"/>
    <property type="project" value="TreeGrafter"/>
</dbReference>
<evidence type="ECO:0000256" key="4">
    <source>
        <dbReference type="ARBA" id="ARBA00022692"/>
    </source>
</evidence>
<evidence type="ECO:0000256" key="2">
    <source>
        <dbReference type="ARBA" id="ARBA00022448"/>
    </source>
</evidence>
<evidence type="ECO:0000256" key="8">
    <source>
        <dbReference type="PROSITE-ProRule" id="PRU01360"/>
    </source>
</evidence>
<dbReference type="InterPro" id="IPR012910">
    <property type="entry name" value="Plug_dom"/>
</dbReference>
<reference evidence="13 14" key="1">
    <citation type="submission" date="2018-11" db="EMBL/GenBank/DDBJ databases">
        <title>Aureibaculum marinum gen. nov., sp. nov., a member of the family Flavobacteriaceae isolated from the Bohai Sea.</title>
        <authorList>
            <person name="Ji X."/>
        </authorList>
    </citation>
    <scope>NUCLEOTIDE SEQUENCE [LARGE SCALE GENOMIC DNA]</scope>
    <source>
        <strain evidence="13 14">BH-SD17</strain>
    </source>
</reference>
<dbReference type="GO" id="GO:0009279">
    <property type="term" value="C:cell outer membrane"/>
    <property type="evidence" value="ECO:0007669"/>
    <property type="project" value="UniProtKB-SubCell"/>
</dbReference>
<feature type="chain" id="PRO_5018277534" evidence="10">
    <location>
        <begin position="19"/>
        <end position="750"/>
    </location>
</feature>
<accession>A0A3N4ND58</accession>
<dbReference type="PROSITE" id="PS52016">
    <property type="entry name" value="TONB_DEPENDENT_REC_3"/>
    <property type="match status" value="1"/>
</dbReference>
<dbReference type="Pfam" id="PF13715">
    <property type="entry name" value="CarbopepD_reg_2"/>
    <property type="match status" value="1"/>
</dbReference>
<dbReference type="AlphaFoldDB" id="A0A3N4ND58"/>
<evidence type="ECO:0000256" key="9">
    <source>
        <dbReference type="RuleBase" id="RU003357"/>
    </source>
</evidence>
<dbReference type="Gene3D" id="2.40.170.20">
    <property type="entry name" value="TonB-dependent receptor, beta-barrel domain"/>
    <property type="match status" value="1"/>
</dbReference>
<comment type="caution">
    <text evidence="13">The sequence shown here is derived from an EMBL/GenBank/DDBJ whole genome shotgun (WGS) entry which is preliminary data.</text>
</comment>
<proteinExistence type="inferred from homology"/>
<evidence type="ECO:0000259" key="11">
    <source>
        <dbReference type="Pfam" id="PF00593"/>
    </source>
</evidence>
<evidence type="ECO:0000256" key="7">
    <source>
        <dbReference type="ARBA" id="ARBA00023237"/>
    </source>
</evidence>
<dbReference type="PANTHER" id="PTHR30069:SF57">
    <property type="entry name" value="TONB-DEPENDENT RECEPTOR"/>
    <property type="match status" value="1"/>
</dbReference>
<dbReference type="InterPro" id="IPR039426">
    <property type="entry name" value="TonB-dep_rcpt-like"/>
</dbReference>
<feature type="signal peptide" evidence="10">
    <location>
        <begin position="1"/>
        <end position="18"/>
    </location>
</feature>
<comment type="similarity">
    <text evidence="8 9">Belongs to the TonB-dependent receptor family.</text>
</comment>
<evidence type="ECO:0000256" key="10">
    <source>
        <dbReference type="SAM" id="SignalP"/>
    </source>
</evidence>
<keyword evidence="4 8" id="KW-0812">Transmembrane</keyword>
<evidence type="ECO:0000313" key="13">
    <source>
        <dbReference type="EMBL" id="RPD93285.1"/>
    </source>
</evidence>
<keyword evidence="2 8" id="KW-0813">Transport</keyword>
<dbReference type="OrthoDB" id="9760333at2"/>
<dbReference type="GO" id="GO:0015344">
    <property type="term" value="F:siderophore uptake transmembrane transporter activity"/>
    <property type="evidence" value="ECO:0007669"/>
    <property type="project" value="TreeGrafter"/>
</dbReference>
<evidence type="ECO:0000259" key="12">
    <source>
        <dbReference type="Pfam" id="PF07715"/>
    </source>
</evidence>
<feature type="domain" description="TonB-dependent receptor-like beta-barrel" evidence="11">
    <location>
        <begin position="265"/>
        <end position="682"/>
    </location>
</feature>
<keyword evidence="3 8" id="KW-1134">Transmembrane beta strand</keyword>
<dbReference type="SUPFAM" id="SSF56935">
    <property type="entry name" value="Porins"/>
    <property type="match status" value="1"/>
</dbReference>
<name>A0A3N4ND58_9FLAO</name>
<dbReference type="InterPro" id="IPR000531">
    <property type="entry name" value="Beta-barrel_TonB"/>
</dbReference>
<feature type="domain" description="TonB-dependent receptor plug" evidence="12">
    <location>
        <begin position="116"/>
        <end position="220"/>
    </location>
</feature>
<dbReference type="Pfam" id="PF07715">
    <property type="entry name" value="Plug"/>
    <property type="match status" value="1"/>
</dbReference>
<evidence type="ECO:0000313" key="14">
    <source>
        <dbReference type="Proteomes" id="UP000270856"/>
    </source>
</evidence>
<dbReference type="EMBL" id="RPFJ01000031">
    <property type="protein sequence ID" value="RPD93285.1"/>
    <property type="molecule type" value="Genomic_DNA"/>
</dbReference>
<dbReference type="InterPro" id="IPR008969">
    <property type="entry name" value="CarboxyPept-like_regulatory"/>
</dbReference>
<keyword evidence="7 8" id="KW-0998">Cell outer membrane</keyword>
<evidence type="ECO:0000256" key="1">
    <source>
        <dbReference type="ARBA" id="ARBA00004571"/>
    </source>
</evidence>
<dbReference type="PANTHER" id="PTHR30069">
    <property type="entry name" value="TONB-DEPENDENT OUTER MEMBRANE RECEPTOR"/>
    <property type="match status" value="1"/>
</dbReference>
<keyword evidence="13" id="KW-0675">Receptor</keyword>
<keyword evidence="6 8" id="KW-0472">Membrane</keyword>
<dbReference type="Gene3D" id="2.60.40.1120">
    <property type="entry name" value="Carboxypeptidase-like, regulatory domain"/>
    <property type="match status" value="1"/>
</dbReference>
<keyword evidence="14" id="KW-1185">Reference proteome</keyword>
<dbReference type="InterPro" id="IPR036942">
    <property type="entry name" value="Beta-barrel_TonB_sf"/>
</dbReference>
<sequence length="750" mass="84446">MLKIITSTFLFCTFFVFCQTATISGLVTTNEGPLPLANVYLSSSKQGAETDKNGLYTITNVKEGSYTIYVSYAGYTTAKKQITVSNTPLEINFNLTENSSLDEIVVTGTLKAVSRLESPVPVEIYTPTFFKKNPTPNLFEALQNVNGVRPQLNCNVCNTGDIHINGLEGPYTMVLIDGMPIVSGLSTVYGLSGIPNSLIEQVEIVKGPASSLYGSEAVGGLINIITKIPKNAPQFFFDGNISSWGEINADIGFKSKIGNKATMLFGANYFNYSNPIDNNNDNFTDITLQDRISLFQKWDVIRKDDRVFSIASRYFYEDRWGGEMDWNKSYRGGSEVYGESIYTSRFEILSKYQLPIKEKMILSFSYTDHDQNSVYGNVPYTAQQRIGFGQLTWDKKLNKHDILMGLAARYNYYNDNTPATDNADEVTIPSLFVQDEIAFNTKHTILLGARYDYDSRHGNIFTPRLAYRFKPSEDAIIRLNAGTGFRVVNLFTEEHAALTGSRDVIITEDLKPERSYNINLNFLQKFYTKNDIIFSIDASAWYTHFTNLILPDYDTNPNKIIYNNLNGHATTTGISTNIDAVFSNGLKIMAGVTFQEVSKKENNIKTNQILTEKFTGTWSVSYKFYKPNITVDYTGNIYGPMRLPLLGDLDPRKEYSPTWSIQNIQFTYDGIKNIELYGGVKDLLNWTPNKGNPFIIARANDPFDKNVQFDLNGNAIATTENPYALTFDPSYVYAPNQGIRGFFGLRYLLR</sequence>
<protein>
    <submittedName>
        <fullName evidence="13">TonB-dependent receptor</fullName>
    </submittedName>
</protein>
<dbReference type="Pfam" id="PF00593">
    <property type="entry name" value="TonB_dep_Rec_b-barrel"/>
    <property type="match status" value="1"/>
</dbReference>
<evidence type="ECO:0000256" key="5">
    <source>
        <dbReference type="ARBA" id="ARBA00023077"/>
    </source>
</evidence>
<dbReference type="InterPro" id="IPR037066">
    <property type="entry name" value="Plug_dom_sf"/>
</dbReference>
<keyword evidence="5 9" id="KW-0798">TonB box</keyword>
<dbReference type="RefSeq" id="WP_123898901.1">
    <property type="nucleotide sequence ID" value="NZ_RPFJ01000031.1"/>
</dbReference>
<dbReference type="SUPFAM" id="SSF49464">
    <property type="entry name" value="Carboxypeptidase regulatory domain-like"/>
    <property type="match status" value="1"/>
</dbReference>
<keyword evidence="10" id="KW-0732">Signal</keyword>